<dbReference type="Proteomes" id="UP000472267">
    <property type="component" value="Chromosome 5"/>
</dbReference>
<dbReference type="SMART" id="SM00034">
    <property type="entry name" value="CLECT"/>
    <property type="match status" value="1"/>
</dbReference>
<dbReference type="InterPro" id="IPR001304">
    <property type="entry name" value="C-type_lectin-like"/>
</dbReference>
<evidence type="ECO:0000313" key="3">
    <source>
        <dbReference type="Proteomes" id="UP000472267"/>
    </source>
</evidence>
<dbReference type="PANTHER" id="PTHR45784">
    <property type="entry name" value="C-TYPE LECTIN DOMAIN FAMILY 20 MEMBER A-RELATED"/>
    <property type="match status" value="1"/>
</dbReference>
<dbReference type="InterPro" id="IPR016187">
    <property type="entry name" value="CTDL_fold"/>
</dbReference>
<reference evidence="2" key="3">
    <citation type="submission" date="2025-09" db="UniProtKB">
        <authorList>
            <consortium name="Ensembl"/>
        </authorList>
    </citation>
    <scope>IDENTIFICATION</scope>
</reference>
<protein>
    <recommendedName>
        <fullName evidence="1">C-type lectin domain-containing protein</fullName>
    </recommendedName>
</protein>
<reference evidence="2" key="2">
    <citation type="submission" date="2025-08" db="UniProtKB">
        <authorList>
            <consortium name="Ensembl"/>
        </authorList>
    </citation>
    <scope>IDENTIFICATION</scope>
</reference>
<feature type="domain" description="C-type lectin" evidence="1">
    <location>
        <begin position="73"/>
        <end position="177"/>
    </location>
</feature>
<dbReference type="AlphaFoldDB" id="A0A672GB63"/>
<dbReference type="Gene3D" id="3.10.100.10">
    <property type="entry name" value="Mannose-Binding Protein A, subunit A"/>
    <property type="match status" value="1"/>
</dbReference>
<name>A0A672GB63_SALFA</name>
<dbReference type="InterPro" id="IPR016186">
    <property type="entry name" value="C-type_lectin-like/link_sf"/>
</dbReference>
<dbReference type="SUPFAM" id="SSF56436">
    <property type="entry name" value="C-type lectin-like"/>
    <property type="match status" value="1"/>
</dbReference>
<organism evidence="2 3">
    <name type="scientific">Salarias fasciatus</name>
    <name type="common">Jewelled blenny</name>
    <name type="synonym">Blennius fasciatus</name>
    <dbReference type="NCBI Taxonomy" id="181472"/>
    <lineage>
        <taxon>Eukaryota</taxon>
        <taxon>Metazoa</taxon>
        <taxon>Chordata</taxon>
        <taxon>Craniata</taxon>
        <taxon>Vertebrata</taxon>
        <taxon>Euteleostomi</taxon>
        <taxon>Actinopterygii</taxon>
        <taxon>Neopterygii</taxon>
        <taxon>Teleostei</taxon>
        <taxon>Neoteleostei</taxon>
        <taxon>Acanthomorphata</taxon>
        <taxon>Ovalentaria</taxon>
        <taxon>Blenniimorphae</taxon>
        <taxon>Blenniiformes</taxon>
        <taxon>Blennioidei</taxon>
        <taxon>Blenniidae</taxon>
        <taxon>Salariinae</taxon>
        <taxon>Salarias</taxon>
    </lineage>
</organism>
<reference evidence="2" key="1">
    <citation type="submission" date="2019-06" db="EMBL/GenBank/DDBJ databases">
        <authorList>
            <consortium name="Wellcome Sanger Institute Data Sharing"/>
        </authorList>
    </citation>
    <scope>NUCLEOTIDE SEQUENCE [LARGE SCALE GENOMIC DNA]</scope>
</reference>
<keyword evidence="3" id="KW-1185">Reference proteome</keyword>
<sequence>CKETLSSMITRVHYARLSVISSIEMQINILTEVGKGSRMIGHLLLLEEKGELRHQFNMKKVARRFLIVLGYLRVAQCIFFGKHIYIDEKKTWPEAREYCRKLYTDLSSIDSEEENKAFTIFSNEYSLPQIWIGLYKDANDTWKWSGGTNASYFNRVDQNNTEDGNCVVKTAKGCYAWVFSNIFHWVSSLILCARR</sequence>
<dbReference type="PROSITE" id="PS50041">
    <property type="entry name" value="C_TYPE_LECTIN_2"/>
    <property type="match status" value="1"/>
</dbReference>
<dbReference type="InParanoid" id="A0A672GB63"/>
<dbReference type="Pfam" id="PF00059">
    <property type="entry name" value="Lectin_C"/>
    <property type="match status" value="1"/>
</dbReference>
<evidence type="ECO:0000313" key="2">
    <source>
        <dbReference type="Ensembl" id="ENSSFAP00005014235.1"/>
    </source>
</evidence>
<dbReference type="PANTHER" id="PTHR45784:SF3">
    <property type="entry name" value="C-TYPE LECTIN DOMAIN FAMILY 4 MEMBER K-LIKE-RELATED"/>
    <property type="match status" value="1"/>
</dbReference>
<proteinExistence type="predicted"/>
<evidence type="ECO:0000259" key="1">
    <source>
        <dbReference type="PROSITE" id="PS50041"/>
    </source>
</evidence>
<dbReference type="Ensembl" id="ENSSFAT00005014831.1">
    <property type="protein sequence ID" value="ENSSFAP00005014235.1"/>
    <property type="gene ID" value="ENSSFAG00005007674.1"/>
</dbReference>
<accession>A0A672GB63</accession>